<evidence type="ECO:0000256" key="2">
    <source>
        <dbReference type="SAM" id="Phobius"/>
    </source>
</evidence>
<organism evidence="3 4">
    <name type="scientific">Cymbomonas tetramitiformis</name>
    <dbReference type="NCBI Taxonomy" id="36881"/>
    <lineage>
        <taxon>Eukaryota</taxon>
        <taxon>Viridiplantae</taxon>
        <taxon>Chlorophyta</taxon>
        <taxon>Pyramimonadophyceae</taxon>
        <taxon>Pyramimonadales</taxon>
        <taxon>Pyramimonadaceae</taxon>
        <taxon>Cymbomonas</taxon>
    </lineage>
</organism>
<evidence type="ECO:0000313" key="4">
    <source>
        <dbReference type="Proteomes" id="UP001190700"/>
    </source>
</evidence>
<dbReference type="EMBL" id="LGRX02013875">
    <property type="protein sequence ID" value="KAK3265497.1"/>
    <property type="molecule type" value="Genomic_DNA"/>
</dbReference>
<keyword evidence="2" id="KW-0472">Membrane</keyword>
<evidence type="ECO:0000313" key="3">
    <source>
        <dbReference type="EMBL" id="KAK3265497.1"/>
    </source>
</evidence>
<name>A0AAE0FTM6_9CHLO</name>
<feature type="compositionally biased region" description="Basic and acidic residues" evidence="1">
    <location>
        <begin position="128"/>
        <end position="147"/>
    </location>
</feature>
<protein>
    <submittedName>
        <fullName evidence="3">Uncharacterized protein</fullName>
    </submittedName>
</protein>
<evidence type="ECO:0000256" key="1">
    <source>
        <dbReference type="SAM" id="MobiDB-lite"/>
    </source>
</evidence>
<comment type="caution">
    <text evidence="3">The sequence shown here is derived from an EMBL/GenBank/DDBJ whole genome shotgun (WGS) entry which is preliminary data.</text>
</comment>
<feature type="compositionally biased region" description="Basic and acidic residues" evidence="1">
    <location>
        <begin position="1"/>
        <end position="30"/>
    </location>
</feature>
<dbReference type="AlphaFoldDB" id="A0AAE0FTM6"/>
<feature type="region of interest" description="Disordered" evidence="1">
    <location>
        <begin position="1"/>
        <end position="33"/>
    </location>
</feature>
<keyword evidence="4" id="KW-1185">Reference proteome</keyword>
<accession>A0AAE0FTM6</accession>
<keyword evidence="2" id="KW-1133">Transmembrane helix</keyword>
<dbReference type="Proteomes" id="UP001190700">
    <property type="component" value="Unassembled WGS sequence"/>
</dbReference>
<gene>
    <name evidence="3" type="ORF">CYMTET_25823</name>
</gene>
<proteinExistence type="predicted"/>
<feature type="non-terminal residue" evidence="3">
    <location>
        <position position="254"/>
    </location>
</feature>
<sequence>MEFKMNDKFERVTQPGKDIERKDKVPEKKKPGPQMSWDIKASLFLMFVALLLVVAIFMPTSKVAKSADDSSGPQVKDITSIVEAASRAIDDADASAIAHGEAENAPIVYRDHSPASLGPAENVNSGTDESRSVQDEREADTSERSGEEGFTTVAADAYCMGSWGVHRRQLDDASSAEQCAELVRAEEGCASTFYLSVDKGKCRCVLKGQECQLDKSENAKGITVYRFGGGEVATDASTVPFKKATSEATPEPAQ</sequence>
<keyword evidence="2" id="KW-0812">Transmembrane</keyword>
<reference evidence="3 4" key="1">
    <citation type="journal article" date="2015" name="Genome Biol. Evol.">
        <title>Comparative Genomics of a Bacterivorous Green Alga Reveals Evolutionary Causalities and Consequences of Phago-Mixotrophic Mode of Nutrition.</title>
        <authorList>
            <person name="Burns J.A."/>
            <person name="Paasch A."/>
            <person name="Narechania A."/>
            <person name="Kim E."/>
        </authorList>
    </citation>
    <scope>NUCLEOTIDE SEQUENCE [LARGE SCALE GENOMIC DNA]</scope>
    <source>
        <strain evidence="3 4">PLY_AMNH</strain>
    </source>
</reference>
<feature type="transmembrane region" description="Helical" evidence="2">
    <location>
        <begin position="37"/>
        <end position="58"/>
    </location>
</feature>
<feature type="region of interest" description="Disordered" evidence="1">
    <location>
        <begin position="111"/>
        <end position="147"/>
    </location>
</feature>